<gene>
    <name evidence="1" type="ORF">E2C01_004108</name>
</gene>
<name>A0A5B7CP12_PORTR</name>
<evidence type="ECO:0000313" key="1">
    <source>
        <dbReference type="EMBL" id="MPC11442.1"/>
    </source>
</evidence>
<dbReference type="EMBL" id="VSRR010000163">
    <property type="protein sequence ID" value="MPC11442.1"/>
    <property type="molecule type" value="Genomic_DNA"/>
</dbReference>
<sequence length="84" mass="9555">MNMKTCYGTEGDKNVSFYLQPPKSKEDAAGNIKVVLWLSLSLTHTHTHTHTQRNKICILFLLYSTQLPSKPHGIKIRIQNLSAF</sequence>
<dbReference type="AlphaFoldDB" id="A0A5B7CP12"/>
<proteinExistence type="predicted"/>
<accession>A0A5B7CP12</accession>
<evidence type="ECO:0000313" key="2">
    <source>
        <dbReference type="Proteomes" id="UP000324222"/>
    </source>
</evidence>
<keyword evidence="2" id="KW-1185">Reference proteome</keyword>
<protein>
    <submittedName>
        <fullName evidence="1">Uncharacterized protein</fullName>
    </submittedName>
</protein>
<dbReference type="Proteomes" id="UP000324222">
    <property type="component" value="Unassembled WGS sequence"/>
</dbReference>
<organism evidence="1 2">
    <name type="scientific">Portunus trituberculatus</name>
    <name type="common">Swimming crab</name>
    <name type="synonym">Neptunus trituberculatus</name>
    <dbReference type="NCBI Taxonomy" id="210409"/>
    <lineage>
        <taxon>Eukaryota</taxon>
        <taxon>Metazoa</taxon>
        <taxon>Ecdysozoa</taxon>
        <taxon>Arthropoda</taxon>
        <taxon>Crustacea</taxon>
        <taxon>Multicrustacea</taxon>
        <taxon>Malacostraca</taxon>
        <taxon>Eumalacostraca</taxon>
        <taxon>Eucarida</taxon>
        <taxon>Decapoda</taxon>
        <taxon>Pleocyemata</taxon>
        <taxon>Brachyura</taxon>
        <taxon>Eubrachyura</taxon>
        <taxon>Portunoidea</taxon>
        <taxon>Portunidae</taxon>
        <taxon>Portuninae</taxon>
        <taxon>Portunus</taxon>
    </lineage>
</organism>
<reference evidence="1 2" key="1">
    <citation type="submission" date="2019-05" db="EMBL/GenBank/DDBJ databases">
        <title>Another draft genome of Portunus trituberculatus and its Hox gene families provides insights of decapod evolution.</title>
        <authorList>
            <person name="Jeong J.-H."/>
            <person name="Song I."/>
            <person name="Kim S."/>
            <person name="Choi T."/>
            <person name="Kim D."/>
            <person name="Ryu S."/>
            <person name="Kim W."/>
        </authorList>
    </citation>
    <scope>NUCLEOTIDE SEQUENCE [LARGE SCALE GENOMIC DNA]</scope>
    <source>
        <tissue evidence="1">Muscle</tissue>
    </source>
</reference>
<comment type="caution">
    <text evidence="1">The sequence shown here is derived from an EMBL/GenBank/DDBJ whole genome shotgun (WGS) entry which is preliminary data.</text>
</comment>